<dbReference type="Proteomes" id="UP000630887">
    <property type="component" value="Unassembled WGS sequence"/>
</dbReference>
<protein>
    <submittedName>
        <fullName evidence="1">Uncharacterized protein</fullName>
    </submittedName>
</protein>
<keyword evidence="2" id="KW-1185">Reference proteome</keyword>
<dbReference type="RefSeq" id="WP_203688385.1">
    <property type="nucleotide sequence ID" value="NZ_BAAALC010000049.1"/>
</dbReference>
<evidence type="ECO:0000313" key="2">
    <source>
        <dbReference type="Proteomes" id="UP000630887"/>
    </source>
</evidence>
<evidence type="ECO:0000313" key="1">
    <source>
        <dbReference type="EMBL" id="GIG03923.1"/>
    </source>
</evidence>
<organism evidence="1 2">
    <name type="scientific">Catellatospora coxensis</name>
    <dbReference type="NCBI Taxonomy" id="310354"/>
    <lineage>
        <taxon>Bacteria</taxon>
        <taxon>Bacillati</taxon>
        <taxon>Actinomycetota</taxon>
        <taxon>Actinomycetes</taxon>
        <taxon>Micromonosporales</taxon>
        <taxon>Micromonosporaceae</taxon>
        <taxon>Catellatospora</taxon>
    </lineage>
</organism>
<accession>A0A8J3KJT0</accession>
<dbReference type="EMBL" id="BONI01000004">
    <property type="protein sequence ID" value="GIG03923.1"/>
    <property type="molecule type" value="Genomic_DNA"/>
</dbReference>
<gene>
    <name evidence="1" type="ORF">Cco03nite_06230</name>
</gene>
<name>A0A8J3KJT0_9ACTN</name>
<sequence>MPILVLVDNAKIQRVHAGRMKSDEEDMLQALSRRCRQRGRKYQAIGLDRPDITAYLNETAVRAVYPDFAGWRTVLDSFRKRKSRPKFKEWLKENYGVQPGTRNAIDEILRVMTRDGLVPAGDLADKVKGILAEATGATAARP</sequence>
<proteinExistence type="predicted"/>
<comment type="caution">
    <text evidence="1">The sequence shown here is derived from an EMBL/GenBank/DDBJ whole genome shotgun (WGS) entry which is preliminary data.</text>
</comment>
<dbReference type="AlphaFoldDB" id="A0A8J3KJT0"/>
<reference evidence="1 2" key="1">
    <citation type="submission" date="2021-01" db="EMBL/GenBank/DDBJ databases">
        <title>Whole genome shotgun sequence of Catellatospora coxensis NBRC 107359.</title>
        <authorList>
            <person name="Komaki H."/>
            <person name="Tamura T."/>
        </authorList>
    </citation>
    <scope>NUCLEOTIDE SEQUENCE [LARGE SCALE GENOMIC DNA]</scope>
    <source>
        <strain evidence="1 2">NBRC 107359</strain>
    </source>
</reference>